<feature type="signal peptide" evidence="2">
    <location>
        <begin position="1"/>
        <end position="20"/>
    </location>
</feature>
<feature type="chain" id="PRO_5046950345" description="Lipoprotein" evidence="2">
    <location>
        <begin position="21"/>
        <end position="208"/>
    </location>
</feature>
<protein>
    <recommendedName>
        <fullName evidence="5">Lipoprotein</fullName>
    </recommendedName>
</protein>
<evidence type="ECO:0000256" key="2">
    <source>
        <dbReference type="SAM" id="SignalP"/>
    </source>
</evidence>
<dbReference type="EMBL" id="JBHSNQ010000020">
    <property type="protein sequence ID" value="MFC5540526.1"/>
    <property type="molecule type" value="Genomic_DNA"/>
</dbReference>
<proteinExistence type="predicted"/>
<sequence length="208" mass="24619">MKIKSLILCLLSLLFITACGMEETDQSQPKETEQQSEESQKTEEQKQEEKVEKELEVSIEYDELQQLYIDIQKDLTYDHLIDLLQNSNLYYSEFDGRTKVIKIAFDEKATPFRYAESGDHVKVHFNKDLQFDSATYFNQDKLLTLLYYENGTYWELHDQPEYAGYYISDFDSDETMTIKYANGNEVEADLIKVNSKEEQFQYLHNKEE</sequence>
<comment type="caution">
    <text evidence="3">The sequence shown here is derived from an EMBL/GenBank/DDBJ whole genome shotgun (WGS) entry which is preliminary data.</text>
</comment>
<organism evidence="3 4">
    <name type="scientific">Ureibacillus suwonensis</name>
    <dbReference type="NCBI Taxonomy" id="313007"/>
    <lineage>
        <taxon>Bacteria</taxon>
        <taxon>Bacillati</taxon>
        <taxon>Bacillota</taxon>
        <taxon>Bacilli</taxon>
        <taxon>Bacillales</taxon>
        <taxon>Caryophanaceae</taxon>
        <taxon>Ureibacillus</taxon>
    </lineage>
</organism>
<feature type="compositionally biased region" description="Basic and acidic residues" evidence="1">
    <location>
        <begin position="28"/>
        <end position="49"/>
    </location>
</feature>
<evidence type="ECO:0000313" key="4">
    <source>
        <dbReference type="Proteomes" id="UP001595978"/>
    </source>
</evidence>
<dbReference type="RefSeq" id="WP_390308711.1">
    <property type="nucleotide sequence ID" value="NZ_JBHSNQ010000020.1"/>
</dbReference>
<reference evidence="4" key="1">
    <citation type="journal article" date="2019" name="Int. J. Syst. Evol. Microbiol.">
        <title>The Global Catalogue of Microorganisms (GCM) 10K type strain sequencing project: providing services to taxonomists for standard genome sequencing and annotation.</title>
        <authorList>
            <consortium name="The Broad Institute Genomics Platform"/>
            <consortium name="The Broad Institute Genome Sequencing Center for Infectious Disease"/>
            <person name="Wu L."/>
            <person name="Ma J."/>
        </authorList>
    </citation>
    <scope>NUCLEOTIDE SEQUENCE [LARGE SCALE GENOMIC DNA]</scope>
    <source>
        <strain evidence="4">CCUG 56331</strain>
    </source>
</reference>
<keyword evidence="2" id="KW-0732">Signal</keyword>
<name>A0ABW0R7P0_9BACL</name>
<accession>A0ABW0R7P0</accession>
<feature type="region of interest" description="Disordered" evidence="1">
    <location>
        <begin position="24"/>
        <end position="49"/>
    </location>
</feature>
<keyword evidence="4" id="KW-1185">Reference proteome</keyword>
<evidence type="ECO:0000313" key="3">
    <source>
        <dbReference type="EMBL" id="MFC5540526.1"/>
    </source>
</evidence>
<evidence type="ECO:0000256" key="1">
    <source>
        <dbReference type="SAM" id="MobiDB-lite"/>
    </source>
</evidence>
<dbReference type="PROSITE" id="PS51257">
    <property type="entry name" value="PROKAR_LIPOPROTEIN"/>
    <property type="match status" value="1"/>
</dbReference>
<dbReference type="Proteomes" id="UP001595978">
    <property type="component" value="Unassembled WGS sequence"/>
</dbReference>
<gene>
    <name evidence="3" type="ORF">ACFPOH_01790</name>
</gene>
<evidence type="ECO:0008006" key="5">
    <source>
        <dbReference type="Google" id="ProtNLM"/>
    </source>
</evidence>